<evidence type="ECO:0000256" key="4">
    <source>
        <dbReference type="ARBA" id="ARBA00022827"/>
    </source>
</evidence>
<keyword evidence="5" id="KW-0560">Oxidoreductase</keyword>
<evidence type="ECO:0000313" key="9">
    <source>
        <dbReference type="Proteomes" id="UP000267049"/>
    </source>
</evidence>
<feature type="domain" description="Glucose-methanol-choline oxidoreductase N-terminal" evidence="6">
    <location>
        <begin position="240"/>
        <end position="359"/>
    </location>
</feature>
<dbReference type="Gene3D" id="3.50.50.60">
    <property type="entry name" value="FAD/NAD(P)-binding domain"/>
    <property type="match status" value="2"/>
</dbReference>
<keyword evidence="4" id="KW-0274">FAD</keyword>
<comment type="similarity">
    <text evidence="2">Belongs to the GMC oxidoreductase family.</text>
</comment>
<organism evidence="8 9">
    <name type="scientific">Montanilutibacter psychrotolerans</name>
    <dbReference type="NCBI Taxonomy" id="1327343"/>
    <lineage>
        <taxon>Bacteria</taxon>
        <taxon>Pseudomonadati</taxon>
        <taxon>Pseudomonadota</taxon>
        <taxon>Gammaproteobacteria</taxon>
        <taxon>Lysobacterales</taxon>
        <taxon>Lysobacteraceae</taxon>
        <taxon>Montanilutibacter</taxon>
    </lineage>
</organism>
<dbReference type="InterPro" id="IPR007867">
    <property type="entry name" value="GMC_OxRtase_C"/>
</dbReference>
<sequence>MSTNNHYDVVIVGAGVCGALISKQLGLVGKKVLILESGDPLPANTNEYMERFYMASVKLPEVPYTPLVFTDDAGTSVTDPNNFNIGRATTATLAPNNWNQPDQAYMVQQGPLAFSSTYERIAGGTMRHWLGTSLRFVPNDFLMYSQYHVMVDWPLDYGDLETWYGKAESEIGVSADVSTQGYLGITFPSGYQYPMNPIPPSLVDQAVTTAVTGKTALNMPLVVTETPAGRNSQPYQSRPTCAGNTNCIPICPIQAKYDPSVTLKAALNTGNVTIWPRTVACHVTLDDDNDQVTGIDYLQYDSNTGTQTGSGTVTATRYIIAAHAIETPRLLLMSTNCGRTPDGVANTSGQVGCNLMDHPLYLAWALAPKPVYGYRGPLATSGIESTRDGEFRKDRAAFRIEIGNEGWNFSIGDPWTTTLDFINGMNASQLNPPLNPGGNPPALWGNELVRALNDGLSRQFRLGFLVEQTPEPGNRVTLSKTETDHLNLPRPQIDYNLSDYTKAGMVAAKQTADEIFAMMGAKQYTTAPDADDPASFEIEIDNKMERLKFFGSGHIVGTYCMGTDSCNSVVNADQRSWDHSNLFLVGSGVFPTVATGNPTLTIAALALRAADTVLADL</sequence>
<dbReference type="Pfam" id="PF05199">
    <property type="entry name" value="GMC_oxred_C"/>
    <property type="match status" value="1"/>
</dbReference>
<dbReference type="SUPFAM" id="SSF54373">
    <property type="entry name" value="FAD-linked reductases, C-terminal domain"/>
    <property type="match status" value="1"/>
</dbReference>
<evidence type="ECO:0000256" key="3">
    <source>
        <dbReference type="ARBA" id="ARBA00022630"/>
    </source>
</evidence>
<protein>
    <submittedName>
        <fullName evidence="8">GMC family oxidoreductase</fullName>
    </submittedName>
</protein>
<keyword evidence="3" id="KW-0285">Flavoprotein</keyword>
<keyword evidence="9" id="KW-1185">Reference proteome</keyword>
<dbReference type="Pfam" id="PF00732">
    <property type="entry name" value="GMC_oxred_N"/>
    <property type="match status" value="1"/>
</dbReference>
<evidence type="ECO:0000259" key="7">
    <source>
        <dbReference type="Pfam" id="PF05199"/>
    </source>
</evidence>
<reference evidence="8 9" key="1">
    <citation type="submission" date="2018-11" db="EMBL/GenBank/DDBJ databases">
        <title>Lysobacter cryohumiis sp. nov., isolated from soil in the Tianshan Mountains, Xinjiang, China.</title>
        <authorList>
            <person name="Luo Y."/>
            <person name="Sheng H."/>
        </authorList>
    </citation>
    <scope>NUCLEOTIDE SEQUENCE [LARGE SCALE GENOMIC DNA]</scope>
    <source>
        <strain evidence="8 9">ZS60</strain>
    </source>
</reference>
<proteinExistence type="inferred from homology"/>
<dbReference type="InterPro" id="IPR036188">
    <property type="entry name" value="FAD/NAD-bd_sf"/>
</dbReference>
<dbReference type="AlphaFoldDB" id="A0A3M8SS13"/>
<comment type="cofactor">
    <cofactor evidence="1">
        <name>FAD</name>
        <dbReference type="ChEBI" id="CHEBI:57692"/>
    </cofactor>
</comment>
<comment type="caution">
    <text evidence="8">The sequence shown here is derived from an EMBL/GenBank/DDBJ whole genome shotgun (WGS) entry which is preliminary data.</text>
</comment>
<evidence type="ECO:0000259" key="6">
    <source>
        <dbReference type="Pfam" id="PF00732"/>
    </source>
</evidence>
<evidence type="ECO:0000313" key="8">
    <source>
        <dbReference type="EMBL" id="RNF82276.1"/>
    </source>
</evidence>
<dbReference type="InterPro" id="IPR051473">
    <property type="entry name" value="P2Ox-like"/>
</dbReference>
<dbReference type="InterPro" id="IPR000172">
    <property type="entry name" value="GMC_OxRdtase_N"/>
</dbReference>
<gene>
    <name evidence="8" type="ORF">EER27_15310</name>
</gene>
<accession>A0A3M8SS13</accession>
<name>A0A3M8SS13_9GAMM</name>
<evidence type="ECO:0000256" key="1">
    <source>
        <dbReference type="ARBA" id="ARBA00001974"/>
    </source>
</evidence>
<dbReference type="OrthoDB" id="9787779at2"/>
<dbReference type="PANTHER" id="PTHR42784">
    <property type="entry name" value="PYRANOSE 2-OXIDASE"/>
    <property type="match status" value="1"/>
</dbReference>
<evidence type="ECO:0000256" key="2">
    <source>
        <dbReference type="ARBA" id="ARBA00010790"/>
    </source>
</evidence>
<dbReference type="EMBL" id="RIBS01000009">
    <property type="protein sequence ID" value="RNF82276.1"/>
    <property type="molecule type" value="Genomic_DNA"/>
</dbReference>
<evidence type="ECO:0000256" key="5">
    <source>
        <dbReference type="ARBA" id="ARBA00023002"/>
    </source>
</evidence>
<feature type="domain" description="Glucose-methanol-choline oxidoreductase C-terminal" evidence="7">
    <location>
        <begin position="470"/>
        <end position="606"/>
    </location>
</feature>
<dbReference type="SUPFAM" id="SSF51905">
    <property type="entry name" value="FAD/NAD(P)-binding domain"/>
    <property type="match status" value="1"/>
</dbReference>
<dbReference type="Proteomes" id="UP000267049">
    <property type="component" value="Unassembled WGS sequence"/>
</dbReference>
<dbReference type="RefSeq" id="WP_123089004.1">
    <property type="nucleotide sequence ID" value="NZ_RIBS01000009.1"/>
</dbReference>
<dbReference type="PANTHER" id="PTHR42784:SF1">
    <property type="entry name" value="PYRANOSE 2-OXIDASE"/>
    <property type="match status" value="1"/>
</dbReference>
<dbReference type="GO" id="GO:0016614">
    <property type="term" value="F:oxidoreductase activity, acting on CH-OH group of donors"/>
    <property type="evidence" value="ECO:0007669"/>
    <property type="project" value="InterPro"/>
</dbReference>
<dbReference type="GO" id="GO:0050660">
    <property type="term" value="F:flavin adenine dinucleotide binding"/>
    <property type="evidence" value="ECO:0007669"/>
    <property type="project" value="InterPro"/>
</dbReference>